<accession>B9RHQ6</accession>
<name>B9RHQ6_RICCO</name>
<dbReference type="AlphaFoldDB" id="B9RHQ6"/>
<proteinExistence type="predicted"/>
<protein>
    <submittedName>
        <fullName evidence="1">Uncharacterized protein</fullName>
    </submittedName>
</protein>
<evidence type="ECO:0000313" key="1">
    <source>
        <dbReference type="EMBL" id="EEF49143.1"/>
    </source>
</evidence>
<reference evidence="2" key="1">
    <citation type="journal article" date="2010" name="Nat. Biotechnol.">
        <title>Draft genome sequence of the oilseed species Ricinus communis.</title>
        <authorList>
            <person name="Chan A.P."/>
            <person name="Crabtree J."/>
            <person name="Zhao Q."/>
            <person name="Lorenzi H."/>
            <person name="Orvis J."/>
            <person name="Puiu D."/>
            <person name="Melake-Berhan A."/>
            <person name="Jones K.M."/>
            <person name="Redman J."/>
            <person name="Chen G."/>
            <person name="Cahoon E.B."/>
            <person name="Gedil M."/>
            <person name="Stanke M."/>
            <person name="Haas B.J."/>
            <person name="Wortman J.R."/>
            <person name="Fraser-Liggett C.M."/>
            <person name="Ravel J."/>
            <person name="Rabinowicz P.D."/>
        </authorList>
    </citation>
    <scope>NUCLEOTIDE SEQUENCE [LARGE SCALE GENOMIC DNA]</scope>
    <source>
        <strain evidence="2">cv. Hale</strain>
    </source>
</reference>
<organism evidence="1 2">
    <name type="scientific">Ricinus communis</name>
    <name type="common">Castor bean</name>
    <dbReference type="NCBI Taxonomy" id="3988"/>
    <lineage>
        <taxon>Eukaryota</taxon>
        <taxon>Viridiplantae</taxon>
        <taxon>Streptophyta</taxon>
        <taxon>Embryophyta</taxon>
        <taxon>Tracheophyta</taxon>
        <taxon>Spermatophyta</taxon>
        <taxon>Magnoliopsida</taxon>
        <taxon>eudicotyledons</taxon>
        <taxon>Gunneridae</taxon>
        <taxon>Pentapetalae</taxon>
        <taxon>rosids</taxon>
        <taxon>fabids</taxon>
        <taxon>Malpighiales</taxon>
        <taxon>Euphorbiaceae</taxon>
        <taxon>Acalyphoideae</taxon>
        <taxon>Acalypheae</taxon>
        <taxon>Ricinus</taxon>
    </lineage>
</organism>
<dbReference type="Proteomes" id="UP000008311">
    <property type="component" value="Unassembled WGS sequence"/>
</dbReference>
<dbReference type="EMBL" id="EQ973780">
    <property type="protein sequence ID" value="EEF49143.1"/>
    <property type="molecule type" value="Genomic_DNA"/>
</dbReference>
<evidence type="ECO:0000313" key="2">
    <source>
        <dbReference type="Proteomes" id="UP000008311"/>
    </source>
</evidence>
<sequence length="124" mass="13899">MGISTSPNRILVRDVKSRGVMVISSKGSMKAWVVSDHLFSNTISAVASFLSLNLGRMPKNKWKMVASTRSLTRDGMHTYYSDKPVMLPVNVEQCVLLPRSSGLPNIAKFYPTDMHIFTSYLIFK</sequence>
<dbReference type="InParanoid" id="B9RHQ6"/>
<gene>
    <name evidence="1" type="ORF">RCOM_1767370</name>
</gene>
<keyword evidence="2" id="KW-1185">Reference proteome</keyword>